<comment type="caution">
    <text evidence="3">The sequence shown here is derived from an EMBL/GenBank/DDBJ whole genome shotgun (WGS) entry which is preliminary data.</text>
</comment>
<gene>
    <name evidence="3" type="ORF">JNB61_09490</name>
</gene>
<accession>A0ABS7HXP0</accession>
<keyword evidence="1" id="KW-1133">Transmembrane helix</keyword>
<name>A0ABS7HXP0_9MICO</name>
<feature type="transmembrane region" description="Helical" evidence="1">
    <location>
        <begin position="272"/>
        <end position="291"/>
    </location>
</feature>
<feature type="transmembrane region" description="Helical" evidence="1">
    <location>
        <begin position="196"/>
        <end position="213"/>
    </location>
</feature>
<keyword evidence="4" id="KW-1185">Reference proteome</keyword>
<dbReference type="InterPro" id="IPR003675">
    <property type="entry name" value="Rce1/LyrA-like_dom"/>
</dbReference>
<keyword evidence="3" id="KW-0378">Hydrolase</keyword>
<sequence length="315" mass="33761">MSLKQSPLAQDAFTGKRVTAPWLAYLITVLCIFLVQVGGLAALTAVFDPKDGSAEGQWVELGSDLLMAGAVFLWVWLYERRSIKTLGFRKPGTGVVKLLVGILVGAALISAPIMFLWAIGAYEVVDGPDDAFTGLPSLTLVVALVAASIVQGGSEEVLIRGFLTQNNAVRFPAWLAILLPALLFTVLHGIWPWRPLPFIVIFGYAVSAALIMFWQNSLWLIIGIHAGWNWVMGNVWGIEVSGIDAKSTSLMYLSPTDGAPTWLTGGDFGTEASLPAAVMVIALTGISFLLFRRASRTWPNTATTALATDKAPATA</sequence>
<dbReference type="PANTHER" id="PTHR39430">
    <property type="entry name" value="MEMBRANE-ASSOCIATED PROTEASE-RELATED"/>
    <property type="match status" value="1"/>
</dbReference>
<dbReference type="GO" id="GO:0008237">
    <property type="term" value="F:metallopeptidase activity"/>
    <property type="evidence" value="ECO:0007669"/>
    <property type="project" value="UniProtKB-KW"/>
</dbReference>
<dbReference type="Proteomes" id="UP000777440">
    <property type="component" value="Unassembled WGS sequence"/>
</dbReference>
<evidence type="ECO:0000313" key="3">
    <source>
        <dbReference type="EMBL" id="MBW9110003.1"/>
    </source>
</evidence>
<keyword evidence="3" id="KW-0482">Metalloprotease</keyword>
<feature type="domain" description="CAAX prenyl protease 2/Lysostaphin resistance protein A-like" evidence="2">
    <location>
        <begin position="139"/>
        <end position="231"/>
    </location>
</feature>
<keyword evidence="1" id="KW-0472">Membrane</keyword>
<protein>
    <submittedName>
        <fullName evidence="3">CPBP family intramembrane metalloprotease</fullName>
    </submittedName>
</protein>
<dbReference type="Pfam" id="PF02517">
    <property type="entry name" value="Rce1-like"/>
    <property type="match status" value="1"/>
</dbReference>
<proteinExistence type="predicted"/>
<feature type="transmembrane region" description="Helical" evidence="1">
    <location>
        <begin position="98"/>
        <end position="119"/>
    </location>
</feature>
<evidence type="ECO:0000313" key="4">
    <source>
        <dbReference type="Proteomes" id="UP000777440"/>
    </source>
</evidence>
<dbReference type="RefSeq" id="WP_220339440.1">
    <property type="nucleotide sequence ID" value="NZ_JAEUAX010000004.1"/>
</dbReference>
<feature type="transmembrane region" description="Helical" evidence="1">
    <location>
        <begin position="22"/>
        <end position="46"/>
    </location>
</feature>
<feature type="transmembrane region" description="Helical" evidence="1">
    <location>
        <begin position="218"/>
        <end position="238"/>
    </location>
</feature>
<feature type="transmembrane region" description="Helical" evidence="1">
    <location>
        <begin position="131"/>
        <end position="150"/>
    </location>
</feature>
<feature type="transmembrane region" description="Helical" evidence="1">
    <location>
        <begin position="171"/>
        <end position="190"/>
    </location>
</feature>
<organism evidence="3 4">
    <name type="scientific">Microbacterium ureisolvens</name>
    <dbReference type="NCBI Taxonomy" id="2781186"/>
    <lineage>
        <taxon>Bacteria</taxon>
        <taxon>Bacillati</taxon>
        <taxon>Actinomycetota</taxon>
        <taxon>Actinomycetes</taxon>
        <taxon>Micrococcales</taxon>
        <taxon>Microbacteriaceae</taxon>
        <taxon>Microbacterium</taxon>
    </lineage>
</organism>
<reference evidence="3 4" key="1">
    <citation type="journal article" date="2021" name="MBio">
        <title>Poor Competitiveness of Bradyrhizobium in Pigeon Pea Root Colonization in Indian Soils.</title>
        <authorList>
            <person name="Chalasani D."/>
            <person name="Basu A."/>
            <person name="Pullabhotla S.V.S.R.N."/>
            <person name="Jorrin B."/>
            <person name="Neal A.L."/>
            <person name="Poole P.S."/>
            <person name="Podile A.R."/>
            <person name="Tkacz A."/>
        </authorList>
    </citation>
    <scope>NUCLEOTIDE SEQUENCE [LARGE SCALE GENOMIC DNA]</scope>
    <source>
        <strain evidence="3 4">HU12</strain>
    </source>
</reference>
<dbReference type="PANTHER" id="PTHR39430:SF1">
    <property type="entry name" value="PROTEASE"/>
    <property type="match status" value="1"/>
</dbReference>
<feature type="transmembrane region" description="Helical" evidence="1">
    <location>
        <begin position="58"/>
        <end position="77"/>
    </location>
</feature>
<keyword evidence="1" id="KW-0812">Transmembrane</keyword>
<dbReference type="EMBL" id="JAEUAX010000004">
    <property type="protein sequence ID" value="MBW9110003.1"/>
    <property type="molecule type" value="Genomic_DNA"/>
</dbReference>
<evidence type="ECO:0000259" key="2">
    <source>
        <dbReference type="Pfam" id="PF02517"/>
    </source>
</evidence>
<keyword evidence="3" id="KW-0645">Protease</keyword>
<evidence type="ECO:0000256" key="1">
    <source>
        <dbReference type="SAM" id="Phobius"/>
    </source>
</evidence>